<name>A0ABW3MMS1_9PSEU</name>
<dbReference type="PANTHER" id="PTHR42711:SF5">
    <property type="entry name" value="ABC TRANSPORTER ATP-BINDING PROTEIN NATA"/>
    <property type="match status" value="1"/>
</dbReference>
<organism evidence="7 8">
    <name type="scientific">Kibdelosporangium lantanae</name>
    <dbReference type="NCBI Taxonomy" id="1497396"/>
    <lineage>
        <taxon>Bacteria</taxon>
        <taxon>Bacillati</taxon>
        <taxon>Actinomycetota</taxon>
        <taxon>Actinomycetes</taxon>
        <taxon>Pseudonocardiales</taxon>
        <taxon>Pseudonocardiaceae</taxon>
        <taxon>Kibdelosporangium</taxon>
    </lineage>
</organism>
<evidence type="ECO:0000313" key="8">
    <source>
        <dbReference type="Proteomes" id="UP001597045"/>
    </source>
</evidence>
<evidence type="ECO:0000256" key="5">
    <source>
        <dbReference type="ARBA" id="ARBA00022840"/>
    </source>
</evidence>
<reference evidence="8" key="1">
    <citation type="journal article" date="2019" name="Int. J. Syst. Evol. Microbiol.">
        <title>The Global Catalogue of Microorganisms (GCM) 10K type strain sequencing project: providing services to taxonomists for standard genome sequencing and annotation.</title>
        <authorList>
            <consortium name="The Broad Institute Genomics Platform"/>
            <consortium name="The Broad Institute Genome Sequencing Center for Infectious Disease"/>
            <person name="Wu L."/>
            <person name="Ma J."/>
        </authorList>
    </citation>
    <scope>NUCLEOTIDE SEQUENCE [LARGE SCALE GENOMIC DNA]</scope>
    <source>
        <strain evidence="8">JCM 31486</strain>
    </source>
</reference>
<dbReference type="InterPro" id="IPR027417">
    <property type="entry name" value="P-loop_NTPase"/>
</dbReference>
<dbReference type="GO" id="GO:0005524">
    <property type="term" value="F:ATP binding"/>
    <property type="evidence" value="ECO:0007669"/>
    <property type="project" value="UniProtKB-KW"/>
</dbReference>
<keyword evidence="8" id="KW-1185">Reference proteome</keyword>
<keyword evidence="4" id="KW-0547">Nucleotide-binding</keyword>
<feature type="non-terminal residue" evidence="7">
    <location>
        <position position="46"/>
    </location>
</feature>
<evidence type="ECO:0000256" key="6">
    <source>
        <dbReference type="ARBA" id="ARBA00023251"/>
    </source>
</evidence>
<evidence type="ECO:0000256" key="3">
    <source>
        <dbReference type="ARBA" id="ARBA00022448"/>
    </source>
</evidence>
<comment type="caution">
    <text evidence="7">The sequence shown here is derived from an EMBL/GenBank/DDBJ whole genome shotgun (WGS) entry which is preliminary data.</text>
</comment>
<keyword evidence="5 7" id="KW-0067">ATP-binding</keyword>
<comment type="similarity">
    <text evidence="2">Belongs to the ABC transporter superfamily.</text>
</comment>
<comment type="subcellular location">
    <subcellularLocation>
        <location evidence="1">Cell membrane</location>
        <topology evidence="1">Peripheral membrane protein</topology>
    </subcellularLocation>
</comment>
<sequence length="46" mass="4661">MEHGAAVHIAGLRKHYGQVKAVDGIDLLIAPGEVVALLGPNGSGKT</sequence>
<keyword evidence="3" id="KW-0813">Transport</keyword>
<dbReference type="SUPFAM" id="SSF52540">
    <property type="entry name" value="P-loop containing nucleoside triphosphate hydrolases"/>
    <property type="match status" value="1"/>
</dbReference>
<dbReference type="Proteomes" id="UP001597045">
    <property type="component" value="Unassembled WGS sequence"/>
</dbReference>
<evidence type="ECO:0000256" key="1">
    <source>
        <dbReference type="ARBA" id="ARBA00004202"/>
    </source>
</evidence>
<evidence type="ECO:0000313" key="7">
    <source>
        <dbReference type="EMBL" id="MFD1051933.1"/>
    </source>
</evidence>
<gene>
    <name evidence="7" type="ORF">ACFQ1S_43415</name>
</gene>
<dbReference type="EMBL" id="JBHTIS010003991">
    <property type="protein sequence ID" value="MFD1051933.1"/>
    <property type="molecule type" value="Genomic_DNA"/>
</dbReference>
<evidence type="ECO:0000256" key="4">
    <source>
        <dbReference type="ARBA" id="ARBA00022741"/>
    </source>
</evidence>
<dbReference type="PANTHER" id="PTHR42711">
    <property type="entry name" value="ABC TRANSPORTER ATP-BINDING PROTEIN"/>
    <property type="match status" value="1"/>
</dbReference>
<dbReference type="Gene3D" id="3.40.50.300">
    <property type="entry name" value="P-loop containing nucleotide triphosphate hydrolases"/>
    <property type="match status" value="1"/>
</dbReference>
<keyword evidence="6" id="KW-0046">Antibiotic resistance</keyword>
<evidence type="ECO:0000256" key="2">
    <source>
        <dbReference type="ARBA" id="ARBA00005417"/>
    </source>
</evidence>
<accession>A0ABW3MMS1</accession>
<dbReference type="InterPro" id="IPR050763">
    <property type="entry name" value="ABC_transporter_ATP-binding"/>
</dbReference>
<protein>
    <submittedName>
        <fullName evidence="7">ABC transporter ATP-binding protein</fullName>
    </submittedName>
</protein>
<proteinExistence type="inferred from homology"/>